<comment type="subcellular location">
    <subcellularLocation>
        <location evidence="1">Plastid membrane</location>
        <topology evidence="1">Multi-pass membrane protein</topology>
    </subcellularLocation>
    <subcellularLocation>
        <location evidence="7">Plastid</location>
        <location evidence="7">Chloroplast membrane</location>
        <topology evidence="7">Multi-pass membrane protein</topology>
    </subcellularLocation>
</comment>
<evidence type="ECO:0000256" key="3">
    <source>
        <dbReference type="ARBA" id="ARBA00022692"/>
    </source>
</evidence>
<proteinExistence type="inferred from homology"/>
<keyword evidence="3 7" id="KW-0812">Transmembrane</keyword>
<keyword evidence="9" id="KW-0150">Chloroplast</keyword>
<feature type="transmembrane region" description="Helical" evidence="7">
    <location>
        <begin position="127"/>
        <end position="151"/>
    </location>
</feature>
<dbReference type="InterPro" id="IPR011865">
    <property type="entry name" value="CysT_permease"/>
</dbReference>
<gene>
    <name evidence="9" type="primary">cysT</name>
</gene>
<dbReference type="Gene3D" id="1.10.3720.10">
    <property type="entry name" value="MetI-like"/>
    <property type="match status" value="1"/>
</dbReference>
<dbReference type="AlphaFoldDB" id="A0A386JLN5"/>
<comment type="function">
    <text evidence="7">Part of the ABC transporter complex (TC 3.A.1.6.1) involved in sulfate/thiosulfate import.</text>
</comment>
<feature type="domain" description="ABC transmembrane type-1" evidence="8">
    <location>
        <begin position="55"/>
        <end position="258"/>
    </location>
</feature>
<dbReference type="GO" id="GO:0005886">
    <property type="term" value="C:plasma membrane"/>
    <property type="evidence" value="ECO:0007669"/>
    <property type="project" value="InterPro"/>
</dbReference>
<name>A0A386JLN5_ACEPE</name>
<evidence type="ECO:0000256" key="6">
    <source>
        <dbReference type="ARBA" id="ARBA00023136"/>
    </source>
</evidence>
<evidence type="ECO:0000256" key="5">
    <source>
        <dbReference type="ARBA" id="ARBA00023032"/>
    </source>
</evidence>
<dbReference type="GO" id="GO:0015419">
    <property type="term" value="F:ABC-type sulfate transporter activity"/>
    <property type="evidence" value="ECO:0007669"/>
    <property type="project" value="UniProtKB-UniRule"/>
</dbReference>
<evidence type="ECO:0000256" key="7">
    <source>
        <dbReference type="RuleBase" id="RU366001"/>
    </source>
</evidence>
<dbReference type="CDD" id="cd06261">
    <property type="entry name" value="TM_PBP2"/>
    <property type="match status" value="1"/>
</dbReference>
<keyword evidence="4 7" id="KW-1133">Transmembrane helix</keyword>
<dbReference type="NCBIfam" id="TIGR02139">
    <property type="entry name" value="permease_CysT"/>
    <property type="match status" value="1"/>
</dbReference>
<reference evidence="9" key="2">
    <citation type="journal article" date="2019" name="Mol. Phylogenet. Evol.">
        <title>Reassessment of the classification of bryopsidales (chlorophyta) based on chloroplast phylogenomic analyses.</title>
        <authorList>
            <person name="Cremen M.C."/>
            <person name="Leliaert F."/>
            <person name="West J."/>
            <person name="Lam D.W."/>
            <person name="Shimada S."/>
            <person name="Lopez-Bautista J.M."/>
            <person name="Verbruggen H."/>
        </authorList>
    </citation>
    <scope>NUCLEOTIDE SEQUENCE</scope>
</reference>
<evidence type="ECO:0000259" key="8">
    <source>
        <dbReference type="PROSITE" id="PS50928"/>
    </source>
</evidence>
<keyword evidence="7 9" id="KW-0934">Plastid</keyword>
<sequence length="275" mass="31486">MEEKSIQLAKPFGLLRFVFDFHYLIPITTLLVNSGYLLFDDFFFRATQPVALFSYWTTFLLAFLSCLCNSIFGFILAWVLIRYKFPTKNFIDVCIDLPFALPTSVAGLTFLTIYNQQGWLGFYLSKFGVQIVYTKLAIFLAMTFVSFPFVIRSIQPILQNFEKELEEISWSLGASSFNTFRLIIFPNLFSALITGMTLSLSRAIGEYGSIAIVSSNFPFKDLVVPVLIFQYLEQYDYTSATVIGTVVLLLSLIILIFLNFIQNDFFSNSFKFPNN</sequence>
<dbReference type="EMBL" id="MH545201">
    <property type="protein sequence ID" value="AYD72391.1"/>
    <property type="molecule type" value="Genomic_DNA"/>
</dbReference>
<keyword evidence="2 7" id="KW-0813">Transport</keyword>
<dbReference type="GO" id="GO:0031969">
    <property type="term" value="C:chloroplast membrane"/>
    <property type="evidence" value="ECO:0007669"/>
    <property type="project" value="UniProtKB-SubCell"/>
</dbReference>
<feature type="transmembrane region" description="Helical" evidence="7">
    <location>
        <begin position="59"/>
        <end position="81"/>
    </location>
</feature>
<evidence type="ECO:0000256" key="1">
    <source>
        <dbReference type="ARBA" id="ARBA00004446"/>
    </source>
</evidence>
<dbReference type="PROSITE" id="PS50928">
    <property type="entry name" value="ABC_TM1"/>
    <property type="match status" value="1"/>
</dbReference>
<dbReference type="Pfam" id="PF00528">
    <property type="entry name" value="BPD_transp_1"/>
    <property type="match status" value="1"/>
</dbReference>
<evidence type="ECO:0000256" key="2">
    <source>
        <dbReference type="ARBA" id="ARBA00022448"/>
    </source>
</evidence>
<dbReference type="SUPFAM" id="SSF161098">
    <property type="entry name" value="MetI-like"/>
    <property type="match status" value="1"/>
</dbReference>
<dbReference type="NCBIfam" id="TIGR00969">
    <property type="entry name" value="3a0106s02"/>
    <property type="match status" value="1"/>
</dbReference>
<feature type="transmembrane region" description="Helical" evidence="7">
    <location>
        <begin position="237"/>
        <end position="261"/>
    </location>
</feature>
<keyword evidence="5 7" id="KW-0764">Sulfate transport</keyword>
<dbReference type="PANTHER" id="PTHR30406">
    <property type="entry name" value="SULFATE TRANSPORT SYSTEM PERMEASE PROTEIN"/>
    <property type="match status" value="1"/>
</dbReference>
<dbReference type="InterPro" id="IPR000515">
    <property type="entry name" value="MetI-like"/>
</dbReference>
<dbReference type="PANTHER" id="PTHR30406:SF8">
    <property type="entry name" value="SULFATE TRANSPORT SYSTEM PERMEASE PROTEIN CYST"/>
    <property type="match status" value="1"/>
</dbReference>
<geneLocation type="chloroplast" evidence="9"/>
<comment type="caution">
    <text evidence="7">Lacks conserved residue(s) required for the propagation of feature annotation.</text>
</comment>
<evidence type="ECO:0000256" key="4">
    <source>
        <dbReference type="ARBA" id="ARBA00022989"/>
    </source>
</evidence>
<evidence type="ECO:0000313" key="9">
    <source>
        <dbReference type="EMBL" id="AYD72391.1"/>
    </source>
</evidence>
<protein>
    <recommendedName>
        <fullName evidence="7">Sulfate transport system permease protein CysT</fullName>
    </recommendedName>
</protein>
<feature type="transmembrane region" description="Helical" evidence="7">
    <location>
        <begin position="93"/>
        <end position="115"/>
    </location>
</feature>
<accession>A0A386JLN5</accession>
<organism evidence="9">
    <name type="scientific">Acetabularia peniculus</name>
    <name type="common">Green alga</name>
    <name type="synonym">Polyphysa peniculus</name>
    <dbReference type="NCBI Taxonomy" id="35862"/>
    <lineage>
        <taxon>Eukaryota</taxon>
        <taxon>Viridiplantae</taxon>
        <taxon>Chlorophyta</taxon>
        <taxon>core chlorophytes</taxon>
        <taxon>Ulvophyceae</taxon>
        <taxon>TCBD clade</taxon>
        <taxon>Dasycladales</taxon>
        <taxon>Polyphysaceae</taxon>
        <taxon>Acetabularia</taxon>
    </lineage>
</organism>
<dbReference type="InterPro" id="IPR035906">
    <property type="entry name" value="MetI-like_sf"/>
</dbReference>
<feature type="transmembrane region" description="Helical" evidence="7">
    <location>
        <begin position="172"/>
        <end position="193"/>
    </location>
</feature>
<comment type="similarity">
    <text evidence="7">Belongs to the binding-protein-dependent transport system permease family. CysTW subfamily.</text>
</comment>
<dbReference type="InterPro" id="IPR005667">
    <property type="entry name" value="Sulph_transpt2"/>
</dbReference>
<feature type="transmembrane region" description="Helical" evidence="7">
    <location>
        <begin position="21"/>
        <end position="39"/>
    </location>
</feature>
<keyword evidence="6 7" id="KW-0472">Membrane</keyword>
<reference evidence="9" key="1">
    <citation type="submission" date="2018-06" db="EMBL/GenBank/DDBJ databases">
        <authorList>
            <person name="Zhirakovskaya E."/>
        </authorList>
    </citation>
    <scope>NUCLEOTIDE SEQUENCE</scope>
</reference>